<keyword evidence="6" id="KW-0804">Transcription</keyword>
<keyword evidence="7" id="KW-0539">Nucleus</keyword>
<gene>
    <name evidence="9" type="ORF">D9758_000207</name>
</gene>
<comment type="similarity">
    <text evidence="2">Belongs to the Mediator complex subunit 5 family.</text>
</comment>
<dbReference type="Proteomes" id="UP000559256">
    <property type="component" value="Unassembled WGS sequence"/>
</dbReference>
<dbReference type="GO" id="GO:0006357">
    <property type="term" value="P:regulation of transcription by RNA polymerase II"/>
    <property type="evidence" value="ECO:0007669"/>
    <property type="project" value="InterPro"/>
</dbReference>
<organism evidence="9 10">
    <name type="scientific">Tetrapyrgos nigripes</name>
    <dbReference type="NCBI Taxonomy" id="182062"/>
    <lineage>
        <taxon>Eukaryota</taxon>
        <taxon>Fungi</taxon>
        <taxon>Dikarya</taxon>
        <taxon>Basidiomycota</taxon>
        <taxon>Agaricomycotina</taxon>
        <taxon>Agaricomycetes</taxon>
        <taxon>Agaricomycetidae</taxon>
        <taxon>Agaricales</taxon>
        <taxon>Marasmiineae</taxon>
        <taxon>Marasmiaceae</taxon>
        <taxon>Tetrapyrgos</taxon>
    </lineage>
</organism>
<dbReference type="PANTHER" id="PTHR35784">
    <property type="entry name" value="MEDIATOR OF RNA POLYMERASE II TRANSCRIPTION SUBUNIT 5"/>
    <property type="match status" value="1"/>
</dbReference>
<comment type="subcellular location">
    <subcellularLocation>
        <location evidence="1">Nucleus</location>
    </subcellularLocation>
</comment>
<accession>A0A8H5LYW2</accession>
<reference evidence="9 10" key="1">
    <citation type="journal article" date="2020" name="ISME J.">
        <title>Uncovering the hidden diversity of litter-decomposition mechanisms in mushroom-forming fungi.</title>
        <authorList>
            <person name="Floudas D."/>
            <person name="Bentzer J."/>
            <person name="Ahren D."/>
            <person name="Johansson T."/>
            <person name="Persson P."/>
            <person name="Tunlid A."/>
        </authorList>
    </citation>
    <scope>NUCLEOTIDE SEQUENCE [LARGE SCALE GENOMIC DNA]</scope>
    <source>
        <strain evidence="9 10">CBS 291.85</strain>
    </source>
</reference>
<name>A0A8H5LYW2_9AGAR</name>
<keyword evidence="5" id="KW-0010">Activator</keyword>
<evidence type="ECO:0000256" key="1">
    <source>
        <dbReference type="ARBA" id="ARBA00004123"/>
    </source>
</evidence>
<proteinExistence type="inferred from homology"/>
<evidence type="ECO:0000256" key="6">
    <source>
        <dbReference type="ARBA" id="ARBA00023163"/>
    </source>
</evidence>
<evidence type="ECO:0000313" key="10">
    <source>
        <dbReference type="Proteomes" id="UP000559256"/>
    </source>
</evidence>
<keyword evidence="4" id="KW-0805">Transcription regulation</keyword>
<evidence type="ECO:0000256" key="4">
    <source>
        <dbReference type="ARBA" id="ARBA00023015"/>
    </source>
</evidence>
<dbReference type="EMBL" id="JAACJM010000001">
    <property type="protein sequence ID" value="KAF5375095.1"/>
    <property type="molecule type" value="Genomic_DNA"/>
</dbReference>
<dbReference type="PANTHER" id="PTHR35784:SF1">
    <property type="entry name" value="MEDIATOR OF RNA POLYMERASE II TRANSCRIPTION SUBUNIT 5"/>
    <property type="match status" value="1"/>
</dbReference>
<dbReference type="AlphaFoldDB" id="A0A8H5LYW2"/>
<sequence>MLYSDSVLDLYKLYPGDPALHDYLKYAIQDGMIPVPVFVPTFLQATRSPELHNAATLDMLCRIALDEYYATGRGSSGSIVAYGESPSVILELVQDAMALFRTAHSLPSSHFHQLITSSAELLLILLPCVPDMSHISTAQAMIYFAYVSDIMQNFQLTAELKQALENFALTLSITIGDDAKVAREAQMMQSMQLAFGKGDMVGSSSDTDVITLSLVLNHIMLSRASMTGAGTIYPVALLVATFRWSAWTPTVFYTQLLLAVLMCLSQSLPSSSVLWKAFVIGRLPRILLAFEKSVAAENTISETDWRPAMQAAVTSLLRRNDLLSMSQPILRCLLMELWANGLIDQRSALNIDSGISNDTSYSLKTEAQSCGQTLEIFIEFKLSPDNGEDTNVFLDRIWRDPASHATFSNIIYQHFVSATKQLDIDSLSQISHITKLLYSHDRSLDVLTLHLKIPDLISQVLLFLELYDCETVGDPQTAVSYLGNVILFLQVAVVRYNVQDNNLAVEDRKLSAKFLKTTSAVLALESLPQEDLTAFKTWFKTLFDSSSEGIEDTILRSTPPKSLLRIAASLFVHAIRMKMESKIDQEIFNNGVSYFNDSLLNWTLVGVVKSLIQEIHRKQFDTSTHVEVLQTLLLSPSCPRPVLSLCGQQIMALLVDKDGKASIPPEKVNKEELQQVVTNAIGIREAAFANVILVLNYVRSSESFHKCKSLGFLARTSSTKSFDMLYPWLEWANVPLSTWIIV</sequence>
<evidence type="ECO:0000256" key="7">
    <source>
        <dbReference type="ARBA" id="ARBA00023242"/>
    </source>
</evidence>
<dbReference type="GO" id="GO:0003712">
    <property type="term" value="F:transcription coregulator activity"/>
    <property type="evidence" value="ECO:0007669"/>
    <property type="project" value="InterPro"/>
</dbReference>
<evidence type="ECO:0000256" key="8">
    <source>
        <dbReference type="ARBA" id="ARBA00031256"/>
    </source>
</evidence>
<protein>
    <recommendedName>
        <fullName evidence="3">Mediator of RNA polymerase II transcription subunit 5</fullName>
    </recommendedName>
    <alternativeName>
        <fullName evidence="8">Mediator complex subunit 5</fullName>
    </alternativeName>
</protein>
<dbReference type="GO" id="GO:0016592">
    <property type="term" value="C:mediator complex"/>
    <property type="evidence" value="ECO:0007669"/>
    <property type="project" value="InterPro"/>
</dbReference>
<evidence type="ECO:0000256" key="5">
    <source>
        <dbReference type="ARBA" id="ARBA00023159"/>
    </source>
</evidence>
<evidence type="ECO:0000256" key="2">
    <source>
        <dbReference type="ARBA" id="ARBA00008782"/>
    </source>
</evidence>
<dbReference type="InterPro" id="IPR014801">
    <property type="entry name" value="Mediator_Med5_fun"/>
</dbReference>
<keyword evidence="10" id="KW-1185">Reference proteome</keyword>
<comment type="caution">
    <text evidence="9">The sequence shown here is derived from an EMBL/GenBank/DDBJ whole genome shotgun (WGS) entry which is preliminary data.</text>
</comment>
<dbReference type="OrthoDB" id="5549158at2759"/>
<evidence type="ECO:0000256" key="3">
    <source>
        <dbReference type="ARBA" id="ARBA00020628"/>
    </source>
</evidence>
<evidence type="ECO:0000313" key="9">
    <source>
        <dbReference type="EMBL" id="KAF5375095.1"/>
    </source>
</evidence>